<gene>
    <name evidence="1" type="ORF">QN277_012593</name>
</gene>
<reference evidence="1" key="1">
    <citation type="submission" date="2023-10" db="EMBL/GenBank/DDBJ databases">
        <title>Chromosome-level genome of the transformable northern wattle, Acacia crassicarpa.</title>
        <authorList>
            <person name="Massaro I."/>
            <person name="Sinha N.R."/>
            <person name="Poethig S."/>
            <person name="Leichty A.R."/>
        </authorList>
    </citation>
    <scope>NUCLEOTIDE SEQUENCE</scope>
    <source>
        <strain evidence="1">Acra3RX</strain>
        <tissue evidence="1">Leaf</tissue>
    </source>
</reference>
<dbReference type="Proteomes" id="UP001293593">
    <property type="component" value="Unassembled WGS sequence"/>
</dbReference>
<name>A0AAE1N1P2_9FABA</name>
<evidence type="ECO:0000313" key="2">
    <source>
        <dbReference type="Proteomes" id="UP001293593"/>
    </source>
</evidence>
<evidence type="ECO:0000313" key="1">
    <source>
        <dbReference type="EMBL" id="KAK4281054.1"/>
    </source>
</evidence>
<organism evidence="1 2">
    <name type="scientific">Acacia crassicarpa</name>
    <name type="common">northern wattle</name>
    <dbReference type="NCBI Taxonomy" id="499986"/>
    <lineage>
        <taxon>Eukaryota</taxon>
        <taxon>Viridiplantae</taxon>
        <taxon>Streptophyta</taxon>
        <taxon>Embryophyta</taxon>
        <taxon>Tracheophyta</taxon>
        <taxon>Spermatophyta</taxon>
        <taxon>Magnoliopsida</taxon>
        <taxon>eudicotyledons</taxon>
        <taxon>Gunneridae</taxon>
        <taxon>Pentapetalae</taxon>
        <taxon>rosids</taxon>
        <taxon>fabids</taxon>
        <taxon>Fabales</taxon>
        <taxon>Fabaceae</taxon>
        <taxon>Caesalpinioideae</taxon>
        <taxon>mimosoid clade</taxon>
        <taxon>Acacieae</taxon>
        <taxon>Acacia</taxon>
    </lineage>
</organism>
<comment type="caution">
    <text evidence="1">The sequence shown here is derived from an EMBL/GenBank/DDBJ whole genome shotgun (WGS) entry which is preliminary data.</text>
</comment>
<sequence length="98" mass="11804">MLIIIYNDLLSVFPLKEEPKGIILQRNKRKRGASDEFPDMEGFIVINKFEHVMACDSSKSKVRYAPDKQDVLYRRRKEQKTWSKHNKAREERYHRFFG</sequence>
<accession>A0AAE1N1P2</accession>
<dbReference type="AlphaFoldDB" id="A0AAE1N1P2"/>
<protein>
    <submittedName>
        <fullName evidence="1">Uncharacterized protein</fullName>
    </submittedName>
</protein>
<proteinExistence type="predicted"/>
<keyword evidence="2" id="KW-1185">Reference proteome</keyword>
<dbReference type="EMBL" id="JAWXYG010000002">
    <property type="protein sequence ID" value="KAK4281054.1"/>
    <property type="molecule type" value="Genomic_DNA"/>
</dbReference>